<comment type="caution">
    <text evidence="4">The sequence shown here is derived from an EMBL/GenBank/DDBJ whole genome shotgun (WGS) entry which is preliminary data.</text>
</comment>
<evidence type="ECO:0000313" key="5">
    <source>
        <dbReference type="Proteomes" id="UP000251314"/>
    </source>
</evidence>
<proteinExistence type="predicted"/>
<name>A0A329SPV4_9STRA</name>
<evidence type="ECO:0000313" key="3">
    <source>
        <dbReference type="EMBL" id="KAG2951070.1"/>
    </source>
</evidence>
<dbReference type="EMBL" id="RCMI01000060">
    <property type="protein sequence ID" value="KAG2938774.1"/>
    <property type="molecule type" value="Genomic_DNA"/>
</dbReference>
<protein>
    <submittedName>
        <fullName evidence="4">Uncharacterized protein</fullName>
    </submittedName>
</protein>
<reference evidence="4 5" key="1">
    <citation type="submission" date="2018-01" db="EMBL/GenBank/DDBJ databases">
        <title>Draft genome of the strawberry crown rot pathogen Phytophthora cactorum.</title>
        <authorList>
            <person name="Armitage A.D."/>
            <person name="Lysoe E."/>
            <person name="Nellist C.F."/>
            <person name="Harrison R.J."/>
            <person name="Brurberg M.B."/>
        </authorList>
    </citation>
    <scope>NUCLEOTIDE SEQUENCE [LARGE SCALE GENOMIC DNA]</scope>
    <source>
        <strain evidence="4 5">10300</strain>
    </source>
</reference>
<dbReference type="AlphaFoldDB" id="A0A329SPV4"/>
<feature type="region of interest" description="Disordered" evidence="1">
    <location>
        <begin position="55"/>
        <end position="86"/>
    </location>
</feature>
<dbReference type="EMBL" id="MJFZ01000076">
    <property type="protein sequence ID" value="RAW39003.1"/>
    <property type="molecule type" value="Genomic_DNA"/>
</dbReference>
<dbReference type="Proteomes" id="UP000774804">
    <property type="component" value="Unassembled WGS sequence"/>
</dbReference>
<evidence type="ECO:0000313" key="2">
    <source>
        <dbReference type="EMBL" id="KAG2938774.1"/>
    </source>
</evidence>
<keyword evidence="5" id="KW-1185">Reference proteome</keyword>
<dbReference type="EMBL" id="RCMK01000058">
    <property type="protein sequence ID" value="KAG2951070.1"/>
    <property type="molecule type" value="Genomic_DNA"/>
</dbReference>
<gene>
    <name evidence="4" type="ORF">PC110_g4773</name>
    <name evidence="2" type="ORF">PC115_g3552</name>
    <name evidence="3" type="ORF">PC117_g3880</name>
</gene>
<reference evidence="2" key="2">
    <citation type="submission" date="2018-10" db="EMBL/GenBank/DDBJ databases">
        <title>Effector identification in a new, highly contiguous assembly of the strawberry crown rot pathogen Phytophthora cactorum.</title>
        <authorList>
            <person name="Armitage A.D."/>
            <person name="Nellist C.F."/>
            <person name="Bates H."/>
            <person name="Vickerstaff R.J."/>
            <person name="Harrison R.J."/>
        </authorList>
    </citation>
    <scope>NUCLEOTIDE SEQUENCE</scope>
    <source>
        <strain evidence="2">4032</strain>
        <strain evidence="3">4040</strain>
    </source>
</reference>
<dbReference type="Proteomes" id="UP000251314">
    <property type="component" value="Unassembled WGS sequence"/>
</dbReference>
<organism evidence="4 5">
    <name type="scientific">Phytophthora cactorum</name>
    <dbReference type="NCBI Taxonomy" id="29920"/>
    <lineage>
        <taxon>Eukaryota</taxon>
        <taxon>Sar</taxon>
        <taxon>Stramenopiles</taxon>
        <taxon>Oomycota</taxon>
        <taxon>Peronosporomycetes</taxon>
        <taxon>Peronosporales</taxon>
        <taxon>Peronosporaceae</taxon>
        <taxon>Phytophthora</taxon>
    </lineage>
</organism>
<dbReference type="OrthoDB" id="106065at2759"/>
<dbReference type="Proteomes" id="UP000736787">
    <property type="component" value="Unassembled WGS sequence"/>
</dbReference>
<evidence type="ECO:0000313" key="4">
    <source>
        <dbReference type="EMBL" id="RAW39003.1"/>
    </source>
</evidence>
<sequence length="365" mass="41100">MSDRSAHSREMPEVKRVNVVVSRYALALQRKNHKLCLNTATTKTKALRSRDDAIRSISSTRQTPPAAPVHLKPSSKQHQKQTKDSPYRVRVVPTAKDLSAQSLYPTPRPAFPTRIPSPILKESNHQEMRRSKPADMSKIKSSYIRYGEVETKMTMADSSHANAPSNISKTDELELLQRIHYQLCFAEAKAEDTFRRQEQLAQSQMFVAWEILQAKLRQLQESSIGLDRQRHANLMKIYVENVSESSALLAEQLPRFLDSISQLCTSVQIAINRLSCSGISCTNPLQLKHHMEALTLDLDDLLEWIKATNIGNSITSTFSTDHEMQRLAEQSTSALLQIAHLVTELRVGGNSGKHVPNANKNDNLD</sequence>
<evidence type="ECO:0000256" key="1">
    <source>
        <dbReference type="SAM" id="MobiDB-lite"/>
    </source>
</evidence>
<dbReference type="VEuPathDB" id="FungiDB:PC110_g4773"/>
<accession>A0A329SPV4</accession>